<keyword evidence="7" id="KW-0051">Antiviral defense</keyword>
<evidence type="ECO:0000256" key="3">
    <source>
        <dbReference type="ARBA" id="ARBA00022695"/>
    </source>
</evidence>
<dbReference type="Pfam" id="PF00078">
    <property type="entry name" value="RVT_1"/>
    <property type="match status" value="1"/>
</dbReference>
<gene>
    <name evidence="11" type="ORF">N782_12705</name>
</gene>
<dbReference type="GO" id="GO:0046872">
    <property type="term" value="F:metal ion binding"/>
    <property type="evidence" value="ECO:0007669"/>
    <property type="project" value="UniProtKB-KW"/>
</dbReference>
<dbReference type="PANTHER" id="PTHR34047">
    <property type="entry name" value="NUCLEAR INTRON MATURASE 1, MITOCHONDRIAL-RELATED"/>
    <property type="match status" value="1"/>
</dbReference>
<proteinExistence type="inferred from homology"/>
<dbReference type="GO" id="GO:0051607">
    <property type="term" value="P:defense response to virus"/>
    <property type="evidence" value="ECO:0007669"/>
    <property type="project" value="UniProtKB-KW"/>
</dbReference>
<dbReference type="Proteomes" id="UP000030147">
    <property type="component" value="Unassembled WGS sequence"/>
</dbReference>
<keyword evidence="6" id="KW-0695">RNA-directed DNA polymerase</keyword>
<protein>
    <recommendedName>
        <fullName evidence="1">RNA-directed DNA polymerase</fullName>
        <ecNumber evidence="1">2.7.7.49</ecNumber>
    </recommendedName>
</protein>
<comment type="similarity">
    <text evidence="8">Belongs to the bacterial reverse transcriptase family.</text>
</comment>
<dbReference type="GO" id="GO:0003964">
    <property type="term" value="F:RNA-directed DNA polymerase activity"/>
    <property type="evidence" value="ECO:0007669"/>
    <property type="project" value="UniProtKB-KW"/>
</dbReference>
<feature type="domain" description="Reverse transcriptase" evidence="10">
    <location>
        <begin position="48"/>
        <end position="266"/>
    </location>
</feature>
<comment type="caution">
    <text evidence="11">The sequence shown here is derived from an EMBL/GenBank/DDBJ whole genome shotgun (WGS) entry which is preliminary data.</text>
</comment>
<evidence type="ECO:0000256" key="9">
    <source>
        <dbReference type="ARBA" id="ARBA00048173"/>
    </source>
</evidence>
<dbReference type="EMBL" id="AVBF01000002">
    <property type="protein sequence ID" value="KGP74487.1"/>
    <property type="molecule type" value="Genomic_DNA"/>
</dbReference>
<dbReference type="RefSeq" id="WP_052111096.1">
    <property type="nucleotide sequence ID" value="NZ_AVBF01000002.1"/>
</dbReference>
<evidence type="ECO:0000256" key="2">
    <source>
        <dbReference type="ARBA" id="ARBA00022679"/>
    </source>
</evidence>
<dbReference type="GO" id="GO:0003723">
    <property type="term" value="F:RNA binding"/>
    <property type="evidence" value="ECO:0007669"/>
    <property type="project" value="InterPro"/>
</dbReference>
<dbReference type="InterPro" id="IPR000477">
    <property type="entry name" value="RT_dom"/>
</dbReference>
<dbReference type="PROSITE" id="PS50878">
    <property type="entry name" value="RT_POL"/>
    <property type="match status" value="1"/>
</dbReference>
<dbReference type="EC" id="2.7.7.49" evidence="1"/>
<dbReference type="PRINTS" id="PR00866">
    <property type="entry name" value="RNADNAPOLMS"/>
</dbReference>
<keyword evidence="4" id="KW-0479">Metal-binding</keyword>
<dbReference type="InterPro" id="IPR043502">
    <property type="entry name" value="DNA/RNA_pol_sf"/>
</dbReference>
<dbReference type="InterPro" id="IPR051083">
    <property type="entry name" value="GrpII_Intron_Splice-Mob/Def"/>
</dbReference>
<dbReference type="SUPFAM" id="SSF56672">
    <property type="entry name" value="DNA/RNA polymerases"/>
    <property type="match status" value="1"/>
</dbReference>
<keyword evidence="5" id="KW-0460">Magnesium</keyword>
<organism evidence="11 12">
    <name type="scientific">Pontibacillus yanchengensis Y32</name>
    <dbReference type="NCBI Taxonomy" id="1385514"/>
    <lineage>
        <taxon>Bacteria</taxon>
        <taxon>Bacillati</taxon>
        <taxon>Bacillota</taxon>
        <taxon>Bacilli</taxon>
        <taxon>Bacillales</taxon>
        <taxon>Bacillaceae</taxon>
        <taxon>Pontibacillus</taxon>
    </lineage>
</organism>
<evidence type="ECO:0000256" key="5">
    <source>
        <dbReference type="ARBA" id="ARBA00022842"/>
    </source>
</evidence>
<dbReference type="CDD" id="cd03487">
    <property type="entry name" value="RT_Bac_retron_II"/>
    <property type="match status" value="1"/>
</dbReference>
<dbReference type="AlphaFoldDB" id="A0A0A2TF72"/>
<dbReference type="PANTHER" id="PTHR34047:SF7">
    <property type="entry name" value="RNA-DIRECTED DNA POLYMERASE"/>
    <property type="match status" value="1"/>
</dbReference>
<reference evidence="11 12" key="1">
    <citation type="journal article" date="2015" name="Stand. Genomic Sci.">
        <title>High quality draft genome sequence of the moderately halophilic bacterium Pontibacillus yanchengensis Y32(T) and comparison among Pontibacillus genomes.</title>
        <authorList>
            <person name="Huang J."/>
            <person name="Qiao Z.X."/>
            <person name="Tang J.W."/>
            <person name="Wang G."/>
        </authorList>
    </citation>
    <scope>NUCLEOTIDE SEQUENCE [LARGE SCALE GENOMIC DNA]</scope>
    <source>
        <strain evidence="11 12">Y32</strain>
    </source>
</reference>
<dbReference type="OrthoDB" id="9788687at2"/>
<keyword evidence="3" id="KW-0548">Nucleotidyltransferase</keyword>
<evidence type="ECO:0000256" key="1">
    <source>
        <dbReference type="ARBA" id="ARBA00012493"/>
    </source>
</evidence>
<dbReference type="STRING" id="1385514.N782_12705"/>
<comment type="catalytic activity">
    <reaction evidence="9">
        <text>DNA(n) + a 2'-deoxyribonucleoside 5'-triphosphate = DNA(n+1) + diphosphate</text>
        <dbReference type="Rhea" id="RHEA:22508"/>
        <dbReference type="Rhea" id="RHEA-COMP:17339"/>
        <dbReference type="Rhea" id="RHEA-COMP:17340"/>
        <dbReference type="ChEBI" id="CHEBI:33019"/>
        <dbReference type="ChEBI" id="CHEBI:61560"/>
        <dbReference type="ChEBI" id="CHEBI:173112"/>
        <dbReference type="EC" id="2.7.7.49"/>
    </reaction>
</comment>
<keyword evidence="12" id="KW-1185">Reference proteome</keyword>
<dbReference type="InterPro" id="IPR000123">
    <property type="entry name" value="Reverse_transcriptase_msDNA"/>
</dbReference>
<name>A0A0A2TF72_9BACI</name>
<evidence type="ECO:0000313" key="12">
    <source>
        <dbReference type="Proteomes" id="UP000030147"/>
    </source>
</evidence>
<accession>A0A0A2TF72</accession>
<evidence type="ECO:0000256" key="4">
    <source>
        <dbReference type="ARBA" id="ARBA00022723"/>
    </source>
</evidence>
<sequence>MFDKILDNIKKSSLLEKEKEAYIQYARNLHLKNSPIIFDINQLVMLFDLPNDNIKEFVLENTNQYTISKRDGSSREVWKPSYKLKTIQRWILKNILFNIKVSESAHGFVKNKSILTNAEVHQYNEPFWVYSTDIKDFFPSIKQNEVKKIFLEIGYTEKVSEALSSLTTINESLVQGFPTSPMISNIYCREIDEEFKKQANKLNISYSRYADDITFSGPQKNGYLKLIKNIKNIVLHNFRENNFLINEKKTRVRKNKHTKIVTGIVVSQYGVRIPQKYYRRLNKELYYCQRFGVNEHLKYHGLITISNFKGYLIGLARFIYMVDPDKGSEYIKKIQKLDWE</sequence>
<evidence type="ECO:0000313" key="11">
    <source>
        <dbReference type="EMBL" id="KGP74487.1"/>
    </source>
</evidence>
<keyword evidence="2" id="KW-0808">Transferase</keyword>
<evidence type="ECO:0000256" key="7">
    <source>
        <dbReference type="ARBA" id="ARBA00023118"/>
    </source>
</evidence>
<evidence type="ECO:0000259" key="10">
    <source>
        <dbReference type="PROSITE" id="PS50878"/>
    </source>
</evidence>
<evidence type="ECO:0000256" key="8">
    <source>
        <dbReference type="ARBA" id="ARBA00034120"/>
    </source>
</evidence>
<dbReference type="eggNOG" id="COG3344">
    <property type="taxonomic scope" value="Bacteria"/>
</dbReference>
<evidence type="ECO:0000256" key="6">
    <source>
        <dbReference type="ARBA" id="ARBA00022918"/>
    </source>
</evidence>